<dbReference type="Proteomes" id="UP000325081">
    <property type="component" value="Unassembled WGS sequence"/>
</dbReference>
<keyword evidence="3" id="KW-1185">Reference proteome</keyword>
<dbReference type="EMBL" id="BKCP01011737">
    <property type="protein sequence ID" value="GER55404.1"/>
    <property type="molecule type" value="Genomic_DNA"/>
</dbReference>
<organism evidence="2 3">
    <name type="scientific">Striga asiatica</name>
    <name type="common">Asiatic witchweed</name>
    <name type="synonym">Buchnera asiatica</name>
    <dbReference type="NCBI Taxonomy" id="4170"/>
    <lineage>
        <taxon>Eukaryota</taxon>
        <taxon>Viridiplantae</taxon>
        <taxon>Streptophyta</taxon>
        <taxon>Embryophyta</taxon>
        <taxon>Tracheophyta</taxon>
        <taxon>Spermatophyta</taxon>
        <taxon>Magnoliopsida</taxon>
        <taxon>eudicotyledons</taxon>
        <taxon>Gunneridae</taxon>
        <taxon>Pentapetalae</taxon>
        <taxon>asterids</taxon>
        <taxon>lamiids</taxon>
        <taxon>Lamiales</taxon>
        <taxon>Orobanchaceae</taxon>
        <taxon>Buchnereae</taxon>
        <taxon>Striga</taxon>
    </lineage>
</organism>
<proteinExistence type="predicted"/>
<keyword evidence="1" id="KW-1133">Transmembrane helix</keyword>
<comment type="caution">
    <text evidence="2">The sequence shown here is derived from an EMBL/GenBank/DDBJ whole genome shotgun (WGS) entry which is preliminary data.</text>
</comment>
<accession>A0A5A7RER9</accession>
<evidence type="ECO:0000313" key="2">
    <source>
        <dbReference type="EMBL" id="GER55404.1"/>
    </source>
</evidence>
<dbReference type="AlphaFoldDB" id="A0A5A7RER9"/>
<protein>
    <submittedName>
        <fullName evidence="2">Cobalamin synthase</fullName>
    </submittedName>
</protein>
<evidence type="ECO:0000313" key="3">
    <source>
        <dbReference type="Proteomes" id="UP000325081"/>
    </source>
</evidence>
<keyword evidence="1" id="KW-0472">Membrane</keyword>
<sequence length="254" mass="27969">MQITLRLASNPSFLFTPNGGRCIPSLRTVYFAPVPRRNSHRLSILCAANRRKRFGIGKSGKLVLESACVIASKLGFLPEPLGLLLRQCVGGGSNDGGGNGFWNGFGRGWSDGWRRRRKGKLGMVGILVICGLVGAWFVLGKELVLDVDAVIGGLGLILFGVSAGAWRTGAKDWILGFFCCAFLVGLVSRKDDFRARVVRILRCLLLRVFGGLVLRKDDFRLSGSGVLRKEDFRARVVRYIGTAKKNLRRKRRAF</sequence>
<name>A0A5A7RER9_STRAF</name>
<gene>
    <name evidence="2" type="ORF">STAS_33065</name>
</gene>
<reference evidence="3" key="1">
    <citation type="journal article" date="2019" name="Curr. Biol.">
        <title>Genome Sequence of Striga asiatica Provides Insight into the Evolution of Plant Parasitism.</title>
        <authorList>
            <person name="Yoshida S."/>
            <person name="Kim S."/>
            <person name="Wafula E.K."/>
            <person name="Tanskanen J."/>
            <person name="Kim Y.M."/>
            <person name="Honaas L."/>
            <person name="Yang Z."/>
            <person name="Spallek T."/>
            <person name="Conn C.E."/>
            <person name="Ichihashi Y."/>
            <person name="Cheong K."/>
            <person name="Cui S."/>
            <person name="Der J.P."/>
            <person name="Gundlach H."/>
            <person name="Jiao Y."/>
            <person name="Hori C."/>
            <person name="Ishida J.K."/>
            <person name="Kasahara H."/>
            <person name="Kiba T."/>
            <person name="Kim M.S."/>
            <person name="Koo N."/>
            <person name="Laohavisit A."/>
            <person name="Lee Y.H."/>
            <person name="Lumba S."/>
            <person name="McCourt P."/>
            <person name="Mortimer J.C."/>
            <person name="Mutuku J.M."/>
            <person name="Nomura T."/>
            <person name="Sasaki-Sekimoto Y."/>
            <person name="Seto Y."/>
            <person name="Wang Y."/>
            <person name="Wakatake T."/>
            <person name="Sakakibara H."/>
            <person name="Demura T."/>
            <person name="Yamaguchi S."/>
            <person name="Yoneyama K."/>
            <person name="Manabe R.I."/>
            <person name="Nelson D.C."/>
            <person name="Schulman A.H."/>
            <person name="Timko M.P."/>
            <person name="dePamphilis C.W."/>
            <person name="Choi D."/>
            <person name="Shirasu K."/>
        </authorList>
    </citation>
    <scope>NUCLEOTIDE SEQUENCE [LARGE SCALE GENOMIC DNA]</scope>
    <source>
        <strain evidence="3">cv. UVA1</strain>
    </source>
</reference>
<feature type="transmembrane region" description="Helical" evidence="1">
    <location>
        <begin position="145"/>
        <end position="166"/>
    </location>
</feature>
<feature type="transmembrane region" description="Helical" evidence="1">
    <location>
        <begin position="121"/>
        <end position="139"/>
    </location>
</feature>
<dbReference type="OrthoDB" id="1738566at2759"/>
<keyword evidence="1" id="KW-0812">Transmembrane</keyword>
<evidence type="ECO:0000256" key="1">
    <source>
        <dbReference type="SAM" id="Phobius"/>
    </source>
</evidence>